<dbReference type="AlphaFoldDB" id="A0A081CSQ4"/>
<dbReference type="InterPro" id="IPR045720">
    <property type="entry name" value="DUF6074"/>
</dbReference>
<evidence type="ECO:0000313" key="2">
    <source>
        <dbReference type="Proteomes" id="UP000028701"/>
    </source>
</evidence>
<comment type="caution">
    <text evidence="1">The sequence shown here is derived from an EMBL/GenBank/DDBJ whole genome shotgun (WGS) entry which is preliminary data.</text>
</comment>
<dbReference type="Pfam" id="PF19551">
    <property type="entry name" value="DUF6074"/>
    <property type="match status" value="1"/>
</dbReference>
<sequence>MRVTERSEVIAFPAKNRVVDIKRCVQMLEHLHGEEANLFWRTECRALAAHLTGLGYDDVAMRQEIMEFQGAVQAGLWAASQQDELALRETY</sequence>
<proteinExistence type="predicted"/>
<reference evidence="1 2" key="1">
    <citation type="submission" date="2014-08" db="EMBL/GenBank/DDBJ databases">
        <title>Whole genome shotgun sequence of Rhizobium rubi NBRC 13261.</title>
        <authorList>
            <person name="Katano-Makiyama Y."/>
            <person name="Hosoyama A."/>
            <person name="Hashimoto M."/>
            <person name="Hosoyama Y."/>
            <person name="Noguchi M."/>
            <person name="Tsuchikane K."/>
            <person name="Uohara A."/>
            <person name="Ohji S."/>
            <person name="Ichikawa N."/>
            <person name="Kimura A."/>
            <person name="Yamazoe A."/>
            <person name="Fujita N."/>
        </authorList>
    </citation>
    <scope>NUCLEOTIDE SEQUENCE [LARGE SCALE GENOMIC DNA]</scope>
    <source>
        <strain evidence="1 2">NBRC 13261</strain>
    </source>
</reference>
<name>A0A081CSQ4_9HYPH</name>
<evidence type="ECO:0000313" key="1">
    <source>
        <dbReference type="EMBL" id="GAK69700.1"/>
    </source>
</evidence>
<dbReference type="eggNOG" id="ENOG5032K23">
    <property type="taxonomic scope" value="Bacteria"/>
</dbReference>
<accession>A0A081CSQ4</accession>
<dbReference type="EMBL" id="BBJU01000007">
    <property type="protein sequence ID" value="GAK69700.1"/>
    <property type="molecule type" value="Genomic_DNA"/>
</dbReference>
<gene>
    <name evidence="1" type="ORF">RRU01S_07_02250</name>
</gene>
<protein>
    <submittedName>
        <fullName evidence="1">Uncharacterized protein</fullName>
    </submittedName>
</protein>
<organism evidence="1 2">
    <name type="scientific">Agrobacterium rubi TR3 = NBRC 13261</name>
    <dbReference type="NCBI Taxonomy" id="1368415"/>
    <lineage>
        <taxon>Bacteria</taxon>
        <taxon>Pseudomonadati</taxon>
        <taxon>Pseudomonadota</taxon>
        <taxon>Alphaproteobacteria</taxon>
        <taxon>Hyphomicrobiales</taxon>
        <taxon>Rhizobiaceae</taxon>
        <taxon>Rhizobium/Agrobacterium group</taxon>
        <taxon>Agrobacterium</taxon>
    </lineage>
</organism>
<dbReference type="Proteomes" id="UP000028701">
    <property type="component" value="Unassembled WGS sequence"/>
</dbReference>